<gene>
    <name evidence="6" type="ORF">ACFPP6_30355</name>
</gene>
<comment type="caution">
    <text evidence="6">The sequence shown here is derived from an EMBL/GenBank/DDBJ whole genome shotgun (WGS) entry which is preliminary data.</text>
</comment>
<comment type="catalytic activity">
    <reaction evidence="1">
        <text>D-fructose 6-phosphate + L-glutamine = D-glucosamine 6-phosphate + L-glutamate</text>
        <dbReference type="Rhea" id="RHEA:13237"/>
        <dbReference type="ChEBI" id="CHEBI:29985"/>
        <dbReference type="ChEBI" id="CHEBI:58359"/>
        <dbReference type="ChEBI" id="CHEBI:58725"/>
        <dbReference type="ChEBI" id="CHEBI:61527"/>
        <dbReference type="EC" id="2.6.1.16"/>
    </reaction>
</comment>
<reference evidence="7" key="1">
    <citation type="journal article" date="2019" name="Int. J. Syst. Evol. Microbiol.">
        <title>The Global Catalogue of Microorganisms (GCM) 10K type strain sequencing project: providing services to taxonomists for standard genome sequencing and annotation.</title>
        <authorList>
            <consortium name="The Broad Institute Genomics Platform"/>
            <consortium name="The Broad Institute Genome Sequencing Center for Infectious Disease"/>
            <person name="Wu L."/>
            <person name="Ma J."/>
        </authorList>
    </citation>
    <scope>NUCLEOTIDE SEQUENCE [LARGE SCALE GENOMIC DNA]</scope>
    <source>
        <strain evidence="7">CGMCC 4.1641</strain>
    </source>
</reference>
<protein>
    <recommendedName>
        <fullName evidence="2">glutamine--fructose-6-phosphate transaminase (isomerizing)</fullName>
        <ecNumber evidence="2">2.6.1.16</ecNumber>
    </recommendedName>
</protein>
<keyword evidence="3" id="KW-0808">Transferase</keyword>
<evidence type="ECO:0000259" key="5">
    <source>
        <dbReference type="PROSITE" id="PS51278"/>
    </source>
</evidence>
<dbReference type="InterPro" id="IPR029055">
    <property type="entry name" value="Ntn_hydrolases_N"/>
</dbReference>
<dbReference type="PANTHER" id="PTHR10937">
    <property type="entry name" value="GLUCOSAMINE--FRUCTOSE-6-PHOSPHATE AMINOTRANSFERASE, ISOMERIZING"/>
    <property type="match status" value="1"/>
</dbReference>
<accession>A0ABW0A5E2</accession>
<name>A0ABW0A5E2_9ACTN</name>
<dbReference type="Pfam" id="PF13522">
    <property type="entry name" value="GATase_6"/>
    <property type="match status" value="1"/>
</dbReference>
<dbReference type="Proteomes" id="UP001596222">
    <property type="component" value="Unassembled WGS sequence"/>
</dbReference>
<evidence type="ECO:0000256" key="2">
    <source>
        <dbReference type="ARBA" id="ARBA00012916"/>
    </source>
</evidence>
<evidence type="ECO:0000256" key="1">
    <source>
        <dbReference type="ARBA" id="ARBA00001031"/>
    </source>
</evidence>
<organism evidence="6 7">
    <name type="scientific">Streptomyces aureoversilis</name>
    <dbReference type="NCBI Taxonomy" id="67277"/>
    <lineage>
        <taxon>Bacteria</taxon>
        <taxon>Bacillati</taxon>
        <taxon>Actinomycetota</taxon>
        <taxon>Actinomycetes</taxon>
        <taxon>Kitasatosporales</taxon>
        <taxon>Streptomycetaceae</taxon>
        <taxon>Streptomyces</taxon>
    </lineage>
</organism>
<dbReference type="Gene3D" id="3.60.20.10">
    <property type="entry name" value="Glutamine Phosphoribosylpyrophosphate, subunit 1, domain 1"/>
    <property type="match status" value="1"/>
</dbReference>
<dbReference type="CDD" id="cd00352">
    <property type="entry name" value="Gn_AT_II"/>
    <property type="match status" value="1"/>
</dbReference>
<dbReference type="SUPFAM" id="SSF56235">
    <property type="entry name" value="N-terminal nucleophile aminohydrolases (Ntn hydrolases)"/>
    <property type="match status" value="1"/>
</dbReference>
<evidence type="ECO:0000313" key="6">
    <source>
        <dbReference type="EMBL" id="MFC5148975.1"/>
    </source>
</evidence>
<feature type="domain" description="Glutamine amidotransferase type-2" evidence="5">
    <location>
        <begin position="2"/>
        <end position="246"/>
    </location>
</feature>
<dbReference type="RefSeq" id="WP_382049216.1">
    <property type="nucleotide sequence ID" value="NZ_JBHSKJ010000022.1"/>
</dbReference>
<dbReference type="InterPro" id="IPR017932">
    <property type="entry name" value="GATase_2_dom"/>
</dbReference>
<keyword evidence="4" id="KW-0315">Glutamine amidotransferase</keyword>
<dbReference type="EC" id="2.6.1.16" evidence="2"/>
<dbReference type="PROSITE" id="PS51278">
    <property type="entry name" value="GATASE_TYPE_2"/>
    <property type="match status" value="1"/>
</dbReference>
<evidence type="ECO:0000256" key="4">
    <source>
        <dbReference type="ARBA" id="ARBA00022962"/>
    </source>
</evidence>
<evidence type="ECO:0000313" key="7">
    <source>
        <dbReference type="Proteomes" id="UP001596222"/>
    </source>
</evidence>
<dbReference type="EMBL" id="JBHSKJ010000022">
    <property type="protein sequence ID" value="MFC5148975.1"/>
    <property type="molecule type" value="Genomic_DNA"/>
</dbReference>
<evidence type="ECO:0000256" key="3">
    <source>
        <dbReference type="ARBA" id="ARBA00022679"/>
    </source>
</evidence>
<proteinExistence type="predicted"/>
<keyword evidence="7" id="KW-1185">Reference proteome</keyword>
<sequence>MCGLFGFIRNQACDDPSRASIMCFHLGVLAEERGTDAAGLAMATGPTATVASPVVSRRDVHAGGWRVVKGAGPFSKIWDPKLTEVLDRSPAALGHTRWATQGDTRRLANSSPLQVGQLIGTHNGDVDALDLRDAYELPDPKGQTDTEVLMQALDQAGGVIAATLQILESTLGRAALAWTDRRWPNLVMLARTAVSPLAVAVDDDGNLFWASNPGWFPVAARRSGVRIQRSRIWLMPEGTLLLVDHSTGAPLLAGRHRFTATARARDDRLAPIVAYRGFTKNDRAADQKLISHRTLPDPVLRRSTPMWV</sequence>